<evidence type="ECO:0000313" key="3">
    <source>
        <dbReference type="Proteomes" id="UP001332192"/>
    </source>
</evidence>
<accession>A0ABZ1BU00</accession>
<evidence type="ECO:0000313" key="2">
    <source>
        <dbReference type="EMBL" id="WRP16131.1"/>
    </source>
</evidence>
<evidence type="ECO:0000256" key="1">
    <source>
        <dbReference type="SAM" id="Phobius"/>
    </source>
</evidence>
<keyword evidence="1" id="KW-1133">Transmembrane helix</keyword>
<organism evidence="2 3">
    <name type="scientific">Carboxydichorda subterranea</name>
    <dbReference type="NCBI Taxonomy" id="3109565"/>
    <lineage>
        <taxon>Bacteria</taxon>
        <taxon>Bacillati</taxon>
        <taxon>Bacillota</taxon>
        <taxon>Limnochordia</taxon>
        <taxon>Limnochordales</taxon>
        <taxon>Geochordaceae</taxon>
        <taxon>Carboxydichorda</taxon>
    </lineage>
</organism>
<feature type="transmembrane region" description="Helical" evidence="1">
    <location>
        <begin position="78"/>
        <end position="96"/>
    </location>
</feature>
<gene>
    <name evidence="2" type="ORF">U7230_08420</name>
</gene>
<keyword evidence="1" id="KW-0472">Membrane</keyword>
<name>A0ABZ1BU00_9FIRM</name>
<keyword evidence="3" id="KW-1185">Reference proteome</keyword>
<sequence length="97" mass="10994">MAGYLCDHCRYDYGDACRRPERPNARHCPDFVPRENLWTAPPPVQLSAREFLDSLPVVTHGDHPEIRSAARERWIRRIFAAAAILGLATAILLTALR</sequence>
<reference evidence="2 3" key="1">
    <citation type="journal article" date="2024" name="Front. Microbiol.">
        <title>Novel thermophilic genera Geochorda gen. nov. and Carboxydochorda gen. nov. from the deep terrestrial subsurface reveal the ecophysiological diversity in the class Limnochordia.</title>
        <authorList>
            <person name="Karnachuk O.V."/>
            <person name="Lukina A.P."/>
            <person name="Avakyan M.R."/>
            <person name="Kadnikov V.V."/>
            <person name="Begmatov S."/>
            <person name="Beletsky A.V."/>
            <person name="Vlasova K.G."/>
            <person name="Novikov A.A."/>
            <person name="Shcherbakova V.A."/>
            <person name="Mardanov A.V."/>
            <person name="Ravin N.V."/>
        </authorList>
    </citation>
    <scope>NUCLEOTIDE SEQUENCE [LARGE SCALE GENOMIC DNA]</scope>
    <source>
        <strain evidence="2 3">L945</strain>
    </source>
</reference>
<keyword evidence="1" id="KW-0812">Transmembrane</keyword>
<proteinExistence type="predicted"/>
<dbReference type="EMBL" id="CP141615">
    <property type="protein sequence ID" value="WRP16131.1"/>
    <property type="molecule type" value="Genomic_DNA"/>
</dbReference>
<dbReference type="RefSeq" id="WP_324715404.1">
    <property type="nucleotide sequence ID" value="NZ_CP141615.1"/>
</dbReference>
<dbReference type="Proteomes" id="UP001332192">
    <property type="component" value="Chromosome"/>
</dbReference>
<protein>
    <submittedName>
        <fullName evidence="2">Uncharacterized protein</fullName>
    </submittedName>
</protein>